<name>A0A8T8WAC4_9EURY</name>
<dbReference type="PANTHER" id="PTHR43316">
    <property type="entry name" value="HYDROLASE, HALOACID DELAHOGENASE-RELATED"/>
    <property type="match status" value="1"/>
</dbReference>
<organism evidence="4 5">
    <name type="scientific">Halobaculum magnesiiphilum</name>
    <dbReference type="NCBI Taxonomy" id="1017351"/>
    <lineage>
        <taxon>Archaea</taxon>
        <taxon>Methanobacteriati</taxon>
        <taxon>Methanobacteriota</taxon>
        <taxon>Stenosarchaea group</taxon>
        <taxon>Halobacteria</taxon>
        <taxon>Halobacteriales</taxon>
        <taxon>Haloferacaceae</taxon>
        <taxon>Halobaculum</taxon>
    </lineage>
</organism>
<dbReference type="InterPro" id="IPR006439">
    <property type="entry name" value="HAD-SF_hydro_IA"/>
</dbReference>
<evidence type="ECO:0000313" key="4">
    <source>
        <dbReference type="EMBL" id="QZP36809.1"/>
    </source>
</evidence>
<dbReference type="RefSeq" id="WP_222606627.1">
    <property type="nucleotide sequence ID" value="NZ_CP081958.1"/>
</dbReference>
<dbReference type="GO" id="GO:0016787">
    <property type="term" value="F:hydrolase activity"/>
    <property type="evidence" value="ECO:0007669"/>
    <property type="project" value="UniProtKB-KW"/>
</dbReference>
<accession>A0A8T8WAC4</accession>
<evidence type="ECO:0000313" key="5">
    <source>
        <dbReference type="Proteomes" id="UP000826254"/>
    </source>
</evidence>
<proteinExistence type="inferred from homology"/>
<dbReference type="PRINTS" id="PR00413">
    <property type="entry name" value="HADHALOGNASE"/>
</dbReference>
<keyword evidence="2 4" id="KW-0378">Hydrolase</keyword>
<keyword evidence="5" id="KW-1185">Reference proteome</keyword>
<dbReference type="SFLD" id="SFLDS00003">
    <property type="entry name" value="Haloacid_Dehalogenase"/>
    <property type="match status" value="1"/>
</dbReference>
<comment type="similarity">
    <text evidence="1">Belongs to the HAD-like hydrolase superfamily.</text>
</comment>
<feature type="compositionally biased region" description="Basic and acidic residues" evidence="3">
    <location>
        <begin position="10"/>
        <end position="24"/>
    </location>
</feature>
<dbReference type="Gene3D" id="3.40.50.1000">
    <property type="entry name" value="HAD superfamily/HAD-like"/>
    <property type="match status" value="1"/>
</dbReference>
<dbReference type="PANTHER" id="PTHR43316:SF3">
    <property type="entry name" value="HALOACID DEHALOGENASE, TYPE II (AFU_ORTHOLOGUE AFUA_2G07750)-RELATED"/>
    <property type="match status" value="1"/>
</dbReference>
<dbReference type="SUPFAM" id="SSF56784">
    <property type="entry name" value="HAD-like"/>
    <property type="match status" value="1"/>
</dbReference>
<dbReference type="InterPro" id="IPR023214">
    <property type="entry name" value="HAD_sf"/>
</dbReference>
<dbReference type="InterPro" id="IPR051540">
    <property type="entry name" value="S-2-haloacid_dehalogenase"/>
</dbReference>
<dbReference type="EMBL" id="CP081958">
    <property type="protein sequence ID" value="QZP36809.1"/>
    <property type="molecule type" value="Genomic_DNA"/>
</dbReference>
<protein>
    <submittedName>
        <fullName evidence="4">HAD family hydrolase</fullName>
    </submittedName>
</protein>
<gene>
    <name evidence="4" type="ORF">K6T50_10920</name>
</gene>
<dbReference type="KEGG" id="hmp:K6T50_10920"/>
<dbReference type="Proteomes" id="UP000826254">
    <property type="component" value="Chromosome"/>
</dbReference>
<feature type="region of interest" description="Disordered" evidence="3">
    <location>
        <begin position="1"/>
        <end position="27"/>
    </location>
</feature>
<dbReference type="AlphaFoldDB" id="A0A8T8WAC4"/>
<evidence type="ECO:0000256" key="2">
    <source>
        <dbReference type="ARBA" id="ARBA00022801"/>
    </source>
</evidence>
<sequence>MGAGGAVDDGADRKRGDGTDREPGDGVAAVSFDLFGTLVNVEPPDDPAAAVAAELRERGVPVPGDWADAYREVHLEYEAGVERPLHHHVAAALASRDPGREPRAFVDDAAVAVRAAFDRPVETRPGAAEAVAALSEEHPVGVLSNCSVAGLVARTLERSAVDEAAFDAVVSSVACGRRKPDARAFETVADGLGVSVDRLVHVGDGPATDGGAVDAGARFVAVDEVSLRELPSVVARRWD</sequence>
<reference evidence="4 5" key="1">
    <citation type="journal article" date="2021" name="Int. J. Syst. Evol. Microbiol.">
        <title>Halobaculum halophilum sp. nov. and Halobaculum salinum sp. nov., isolated from salt lake and saline soil.</title>
        <authorList>
            <person name="Cui H.L."/>
            <person name="Shi X.W."/>
            <person name="Yin X.M."/>
            <person name="Yang X.Y."/>
            <person name="Hou J."/>
            <person name="Zhu L."/>
        </authorList>
    </citation>
    <scope>NUCLEOTIDE SEQUENCE [LARGE SCALE GENOMIC DNA]</scope>
    <source>
        <strain evidence="4 5">NBRC 109044</strain>
    </source>
</reference>
<evidence type="ECO:0000256" key="3">
    <source>
        <dbReference type="SAM" id="MobiDB-lite"/>
    </source>
</evidence>
<dbReference type="InterPro" id="IPR036412">
    <property type="entry name" value="HAD-like_sf"/>
</dbReference>
<dbReference type="GeneID" id="67178660"/>
<dbReference type="SFLD" id="SFLDG01129">
    <property type="entry name" value="C1.5:_HAD__Beta-PGM__Phosphata"/>
    <property type="match status" value="1"/>
</dbReference>
<evidence type="ECO:0000256" key="1">
    <source>
        <dbReference type="ARBA" id="ARBA00007958"/>
    </source>
</evidence>
<dbReference type="Pfam" id="PF00702">
    <property type="entry name" value="Hydrolase"/>
    <property type="match status" value="1"/>
</dbReference>